<accession>A0A976MBW7</accession>
<dbReference type="Pfam" id="PF00630">
    <property type="entry name" value="Filamin"/>
    <property type="match status" value="1"/>
</dbReference>
<dbReference type="Proteomes" id="UP000244811">
    <property type="component" value="Chromosome 1"/>
</dbReference>
<name>A0A976MBW7_THEOR</name>
<dbReference type="EMBL" id="CP056069">
    <property type="protein sequence ID" value="UKK00558.2"/>
    <property type="molecule type" value="Genomic_DNA"/>
</dbReference>
<protein>
    <submittedName>
        <fullName evidence="2">Uncharacterized protein</fullName>
    </submittedName>
</protein>
<feature type="repeat" description="Filamin" evidence="1">
    <location>
        <begin position="122"/>
        <end position="158"/>
    </location>
</feature>
<evidence type="ECO:0000256" key="1">
    <source>
        <dbReference type="PROSITE-ProRule" id="PRU00087"/>
    </source>
</evidence>
<proteinExistence type="predicted"/>
<evidence type="ECO:0000313" key="2">
    <source>
        <dbReference type="EMBL" id="UKK00558.2"/>
    </source>
</evidence>
<dbReference type="PROSITE" id="PS50194">
    <property type="entry name" value="FILAMIN_REPEAT"/>
    <property type="match status" value="1"/>
</dbReference>
<dbReference type="InterPro" id="IPR013783">
    <property type="entry name" value="Ig-like_fold"/>
</dbReference>
<organism evidence="2 3">
    <name type="scientific">Theileria orientalis</name>
    <dbReference type="NCBI Taxonomy" id="68886"/>
    <lineage>
        <taxon>Eukaryota</taxon>
        <taxon>Sar</taxon>
        <taxon>Alveolata</taxon>
        <taxon>Apicomplexa</taxon>
        <taxon>Aconoidasida</taxon>
        <taxon>Piroplasmida</taxon>
        <taxon>Theileriidae</taxon>
        <taxon>Theileria</taxon>
    </lineage>
</organism>
<dbReference type="InterPro" id="IPR014756">
    <property type="entry name" value="Ig_E-set"/>
</dbReference>
<dbReference type="SUPFAM" id="SSF81296">
    <property type="entry name" value="E set domains"/>
    <property type="match status" value="1"/>
</dbReference>
<sequence length="988" mass="114862">MIINSSTVPLFRQLHECVEQNRNLTPESDVCYAEGASLMGGACGEWLKFQVHLRNQCWPGTLRLHLESSEDQYFRATVHVGNFSDERDLLRPTPSCINDRLANNLHAESIYNNFQWDVCVADDYTYIVRYRVLLKGQFFLYVRLDGNDIAGSPFSIFISDGKVSSLSTRVVNATNLKCRAMPLIKTIVEVLNDGRWDFECRNVVADQYQSRRLLTLENLRKYSLVNELVLNLCDSVGNIVKHHKPYVKAWSTNLGKVIDVSYQGNGIVVVRYVVIVSRPDLDKVKDYYSNRDETTLPAFLHNLSTPCTLHVQIDGQRVYGSPFTPEITNIPEIEDYYTCFPDTIDSLSLNIKELLSRNDIAGCSELLSRFFVENGHMSEDERHRVMDLVSKMFDDKSKLMKLQNYLMESEMYKINHLKEHGLGELHQYVDDQYQIMLKAKTSSIIECIKELNSYNTPVDGKTKGFKNLADVISNYTRISDELRKLHRYDLADKFDSITAGLCEEIELNRWEKVLEDRKQKMLKIKGQVDESTRKLGDFKKKVLEKYEKVEFKEIEEEPIHKKVQTIQEETVTDRLLPLVQNRCNPDTSKTEVDRIVETFWRRCSNYDIHSTITKVLKSSIRLKNAINEIFFYYSREYETADNMLQYAIPRLSIDQFHIDLNISRSLLNNSRKVDEMFAKFSVVQHGELALPENMWCVYLRELAYLNLLYKIAESGDSLMLRDNLHPSRLSAFYHFCEFHLLKLYEKLFTTRPDFQRHLKFYNTNKSLRSNNNFRYEKESSMVHYFPSKADLASYITTEVPNAVGNSLNEEILHLVFRHYSRLSMYGRATLDPKSYQCDEDSWLSTAMFVIFSRDFGVVPGYMDGASVQKIADDTISANIEQGTYQSTTFRGRLFYKDFVDALVNIISNSIYKICLNRDEMYTKSLKDNKILNITKKNKFHETRTCIQSQESVLEDVNELIQILGFNNPVHVDMTIEAIYGQDSLEYLH</sequence>
<dbReference type="AlphaFoldDB" id="A0A976MBW7"/>
<gene>
    <name evidence="2" type="ORF">MACK_000632</name>
</gene>
<dbReference type="Gene3D" id="2.60.40.10">
    <property type="entry name" value="Immunoglobulins"/>
    <property type="match status" value="1"/>
</dbReference>
<dbReference type="InterPro" id="IPR017868">
    <property type="entry name" value="Filamin/ABP280_repeat-like"/>
</dbReference>
<evidence type="ECO:0000313" key="3">
    <source>
        <dbReference type="Proteomes" id="UP000244811"/>
    </source>
</evidence>
<reference evidence="2" key="1">
    <citation type="submission" date="2022-07" db="EMBL/GenBank/DDBJ databases">
        <title>Evaluation of T. orientalis genome assembly methods using nanopore sequencing and analysis of variation between genomes.</title>
        <authorList>
            <person name="Yam J."/>
            <person name="Micallef M.L."/>
            <person name="Liu M."/>
            <person name="Djordjevic S.P."/>
            <person name="Bogema D.R."/>
            <person name="Jenkins C."/>
        </authorList>
    </citation>
    <scope>NUCLEOTIDE SEQUENCE</scope>
    <source>
        <strain evidence="2">Goon Nure</strain>
    </source>
</reference>